<dbReference type="EMBL" id="AP028217">
    <property type="protein sequence ID" value="BEI94015.1"/>
    <property type="molecule type" value="Genomic_DNA"/>
</dbReference>
<gene>
    <name evidence="2" type="ORF">CcaverHIS019_0604740</name>
</gene>
<protein>
    <submittedName>
        <fullName evidence="2">Uncharacterized protein</fullName>
    </submittedName>
</protein>
<dbReference type="GeneID" id="85497885"/>
<feature type="compositionally biased region" description="Polar residues" evidence="1">
    <location>
        <begin position="40"/>
        <end position="49"/>
    </location>
</feature>
<keyword evidence="3" id="KW-1185">Reference proteome</keyword>
<evidence type="ECO:0000313" key="3">
    <source>
        <dbReference type="Proteomes" id="UP001233271"/>
    </source>
</evidence>
<evidence type="ECO:0000256" key="1">
    <source>
        <dbReference type="SAM" id="MobiDB-lite"/>
    </source>
</evidence>
<dbReference type="Proteomes" id="UP001233271">
    <property type="component" value="Chromosome 6"/>
</dbReference>
<organism evidence="2 3">
    <name type="scientific">Cutaneotrichosporon cavernicola</name>
    <dbReference type="NCBI Taxonomy" id="279322"/>
    <lineage>
        <taxon>Eukaryota</taxon>
        <taxon>Fungi</taxon>
        <taxon>Dikarya</taxon>
        <taxon>Basidiomycota</taxon>
        <taxon>Agaricomycotina</taxon>
        <taxon>Tremellomycetes</taxon>
        <taxon>Trichosporonales</taxon>
        <taxon>Trichosporonaceae</taxon>
        <taxon>Cutaneotrichosporon</taxon>
    </lineage>
</organism>
<dbReference type="KEGG" id="ccac:CcaHIS019_0604740"/>
<dbReference type="RefSeq" id="XP_060459280.1">
    <property type="nucleotide sequence ID" value="XM_060602936.1"/>
</dbReference>
<feature type="compositionally biased region" description="Polar residues" evidence="1">
    <location>
        <begin position="65"/>
        <end position="80"/>
    </location>
</feature>
<sequence>MWNQPLPTMQGAMQGAVQNVGHGKAKVSKDSKDSMDSMANSGSRNTSRSRLGARAPCTAPFRMSGSRSGSWAASNRTNSGKAKVSGKAKPQPSWSQSQNQQQQSWGQQNNAQQHGQNHGQGKPHDGHHGKHGKPYKPSGFNAFAADSEDEDDSFEAFMHGTGKFATGKKNKHQTASVPLHGGNTMSSFNGRSDRLINAPTGHGVRHHYLNAKLGPPLLSRSPFIPRAIVEHLMRRKKDAAISIKYMPGDAISNMEGVAHTFVTPIVLALMHGDYAYKGSHTVLPYAGRAREVVVSAAIQPDFEDTNGMMALARLEHYPIQGEDWKAWNQNIASPDEKYNNNTRMSYDARVRSHLIFHLIKRLPSLSEVQILSVSQAIKHIEAGGITKGMAVQLKKGVVSLELLFRSYVEALSNEIGALEATCLKYVYTSDPPAIFARECDATLLNRLQATALKHLVNLNPGQIKNMRIFAFNDYADPQSVSYFANALLMTNTMVMSKSDLFPTSQGGYYWPPPEGRGCLLVLHNNSDAFGQNIETEGPGGSMDGAIGCNSSVAGSLRRDRHDLVSQIFERGMRLSVW</sequence>
<reference evidence="2" key="1">
    <citation type="journal article" date="2023" name="BMC Genomics">
        <title>Chromosome-level genome assemblies of Cutaneotrichosporon spp. (Trichosporonales, Basidiomycota) reveal imbalanced evolution between nucleotide sequences and chromosome synteny.</title>
        <authorList>
            <person name="Kobayashi Y."/>
            <person name="Kayamori A."/>
            <person name="Aoki K."/>
            <person name="Shiwa Y."/>
            <person name="Matsutani M."/>
            <person name="Fujita N."/>
            <person name="Sugita T."/>
            <person name="Iwasaki W."/>
            <person name="Tanaka N."/>
            <person name="Takashima M."/>
        </authorList>
    </citation>
    <scope>NUCLEOTIDE SEQUENCE</scope>
    <source>
        <strain evidence="2">HIS019</strain>
    </source>
</reference>
<name>A0AA48L8S7_9TREE</name>
<dbReference type="AlphaFoldDB" id="A0AA48L8S7"/>
<feature type="compositionally biased region" description="Low complexity" evidence="1">
    <location>
        <begin position="90"/>
        <end position="120"/>
    </location>
</feature>
<feature type="region of interest" description="Disordered" evidence="1">
    <location>
        <begin position="1"/>
        <end position="144"/>
    </location>
</feature>
<feature type="region of interest" description="Disordered" evidence="1">
    <location>
        <begin position="165"/>
        <end position="185"/>
    </location>
</feature>
<feature type="compositionally biased region" description="Basic residues" evidence="1">
    <location>
        <begin position="125"/>
        <end position="134"/>
    </location>
</feature>
<proteinExistence type="predicted"/>
<accession>A0AA48L8S7</accession>
<evidence type="ECO:0000313" key="2">
    <source>
        <dbReference type="EMBL" id="BEI94015.1"/>
    </source>
</evidence>